<accession>V2Q9F1</accession>
<name>V2Q9F1_9BACT</name>
<organism evidence="1 2">
    <name type="scientific">Mucispirillum schaedleri ASF457</name>
    <dbReference type="NCBI Taxonomy" id="1379858"/>
    <lineage>
        <taxon>Bacteria</taxon>
        <taxon>Pseudomonadati</taxon>
        <taxon>Deferribacterota</taxon>
        <taxon>Deferribacteres</taxon>
        <taxon>Deferribacterales</taxon>
        <taxon>Mucispirillaceae</taxon>
        <taxon>Mucispirillum</taxon>
    </lineage>
</organism>
<protein>
    <submittedName>
        <fullName evidence="1">Uncharacterized protein</fullName>
    </submittedName>
</protein>
<reference evidence="1" key="1">
    <citation type="journal article" date="2014" name="Genome Announc.">
        <title>Draft genome sequences of the altered schaedler flora, a defined bacterial community from gnotobiotic mice.</title>
        <authorList>
            <person name="Wannemuehler M.J."/>
            <person name="Overstreet A.M."/>
            <person name="Ward D.V."/>
            <person name="Phillips G.J."/>
        </authorList>
    </citation>
    <scope>NUCLEOTIDE SEQUENCE</scope>
    <source>
        <strain evidence="1">ASF457</strain>
    </source>
</reference>
<dbReference type="AlphaFoldDB" id="V2Q9F1"/>
<sequence length="143" mass="16566">MSNDELSDFDKKSIQDAWIAAETRHRENEYTFIKYVFTFSSAFLGFSIALVTSISGKTDVNINKAFLISCWITIVLTMMIGLLSLLISKKANVRYMENLQRRLNRESEYPNGYDKACVILEWILFVLLCISIVFNLLFIHSYI</sequence>
<proteinExistence type="predicted"/>
<evidence type="ECO:0000313" key="1">
    <source>
        <dbReference type="EMBL" id="USF23007.1"/>
    </source>
</evidence>
<reference evidence="1" key="2">
    <citation type="submission" date="2022-05" db="EMBL/GenBank/DDBJ databases">
        <authorList>
            <person name="Proctor A.L."/>
            <person name="Phillips G.J."/>
            <person name="Wannemuehler M.J."/>
        </authorList>
    </citation>
    <scope>NUCLEOTIDE SEQUENCE</scope>
    <source>
        <strain evidence="1">ASF457</strain>
    </source>
</reference>
<dbReference type="RefSeq" id="WP_023276748.1">
    <property type="nucleotide sequence ID" value="NZ_CP097562.1"/>
</dbReference>
<dbReference type="EMBL" id="CP097562">
    <property type="protein sequence ID" value="USF23007.1"/>
    <property type="molecule type" value="Genomic_DNA"/>
</dbReference>
<dbReference type="KEGG" id="msch:N508_000060"/>
<dbReference type="Proteomes" id="UP000017429">
    <property type="component" value="Chromosome"/>
</dbReference>
<reference evidence="1" key="3">
    <citation type="submission" date="2022-06" db="EMBL/GenBank/DDBJ databases">
        <title>Resources to Facilitate Use of the Altered Schaedler Flora (ASF) Mouse Model to Study Microbiome Function.</title>
        <authorList>
            <person name="Proctor A."/>
            <person name="Parvinroo S."/>
            <person name="Richie T."/>
            <person name="Jia X."/>
            <person name="Lee S.T.M."/>
            <person name="Karp P.D."/>
            <person name="Paley S."/>
            <person name="Kostic A.D."/>
            <person name="Pierre J.F."/>
            <person name="Wannemuehler M.J."/>
            <person name="Phillips G.J."/>
        </authorList>
    </citation>
    <scope>NUCLEOTIDE SEQUENCE</scope>
    <source>
        <strain evidence="1">ASF457</strain>
    </source>
</reference>
<gene>
    <name evidence="1" type="ORF">N508_000060</name>
</gene>
<keyword evidence="2" id="KW-1185">Reference proteome</keyword>
<evidence type="ECO:0000313" key="2">
    <source>
        <dbReference type="Proteomes" id="UP000017429"/>
    </source>
</evidence>